<dbReference type="EMBL" id="JABZXS010000004">
    <property type="protein sequence ID" value="MBF1672762.1"/>
    <property type="molecule type" value="Genomic_DNA"/>
</dbReference>
<evidence type="ECO:0000313" key="1">
    <source>
        <dbReference type="EMBL" id="MBF1672762.1"/>
    </source>
</evidence>
<evidence type="ECO:0000313" key="2">
    <source>
        <dbReference type="Proteomes" id="UP000785653"/>
    </source>
</evidence>
<gene>
    <name evidence="1" type="ORF">HXO65_00925</name>
</gene>
<proteinExistence type="predicted"/>
<comment type="caution">
    <text evidence="1">The sequence shown here is derived from an EMBL/GenBank/DDBJ whole genome shotgun (WGS) entry which is preliminary data.</text>
</comment>
<dbReference type="Proteomes" id="UP000785653">
    <property type="component" value="Unassembled WGS sequence"/>
</dbReference>
<organism evidence="1 2">
    <name type="scientific">Rothia mucilaginosa</name>
    <dbReference type="NCBI Taxonomy" id="43675"/>
    <lineage>
        <taxon>Bacteria</taxon>
        <taxon>Bacillati</taxon>
        <taxon>Actinomycetota</taxon>
        <taxon>Actinomycetes</taxon>
        <taxon>Micrococcales</taxon>
        <taxon>Micrococcaceae</taxon>
        <taxon>Rothia</taxon>
    </lineage>
</organism>
<reference evidence="1" key="1">
    <citation type="submission" date="2020-04" db="EMBL/GenBank/DDBJ databases">
        <title>Deep metagenomics examines the oral microbiome during advanced dental caries in children, revealing novel taxa and co-occurrences with host molecules.</title>
        <authorList>
            <person name="Baker J.L."/>
            <person name="Morton J.T."/>
            <person name="Dinis M."/>
            <person name="Alvarez R."/>
            <person name="Tran N.C."/>
            <person name="Knight R."/>
            <person name="Edlund A."/>
        </authorList>
    </citation>
    <scope>NUCLEOTIDE SEQUENCE</scope>
    <source>
        <strain evidence="1">JCVI_47_bin.3</strain>
    </source>
</reference>
<protein>
    <submittedName>
        <fullName evidence="1">Uncharacterized protein</fullName>
    </submittedName>
</protein>
<sequence length="97" mass="10345">MTNSSSHMFPFMLTLPDGTLHDAVRIYEATLEAVAEWCGGEVGCVAIPGKGIVAGVLYHTGVTGYNAFAPVGSYILRGSVSTQHMSAEEFDKIYTSL</sequence>
<dbReference type="AlphaFoldDB" id="A0A930LSZ3"/>
<name>A0A930LSZ3_9MICC</name>
<accession>A0A930LSZ3</accession>